<evidence type="ECO:0000259" key="3">
    <source>
        <dbReference type="PROSITE" id="PS50112"/>
    </source>
</evidence>
<dbReference type="EC" id="3.1.4.52" evidence="1"/>
<dbReference type="NCBIfam" id="TIGR00229">
    <property type="entry name" value="sensory_box"/>
    <property type="match status" value="1"/>
</dbReference>
<dbReference type="SUPFAM" id="SSF55073">
    <property type="entry name" value="Nucleotide cyclase"/>
    <property type="match status" value="1"/>
</dbReference>
<dbReference type="FunFam" id="3.20.20.450:FF:000001">
    <property type="entry name" value="Cyclic di-GMP phosphodiesterase yahA"/>
    <property type="match status" value="1"/>
</dbReference>
<dbReference type="Pfam" id="PF00990">
    <property type="entry name" value="GGDEF"/>
    <property type="match status" value="1"/>
</dbReference>
<dbReference type="InterPro" id="IPR035965">
    <property type="entry name" value="PAS-like_dom_sf"/>
</dbReference>
<dbReference type="NCBIfam" id="TIGR00254">
    <property type="entry name" value="GGDEF"/>
    <property type="match status" value="1"/>
</dbReference>
<dbReference type="InterPro" id="IPR001633">
    <property type="entry name" value="EAL_dom"/>
</dbReference>
<dbReference type="SMART" id="SM00267">
    <property type="entry name" value="GGDEF"/>
    <property type="match status" value="1"/>
</dbReference>
<proteinExistence type="predicted"/>
<organism evidence="7 8">
    <name type="scientific">Stenotrophomonas panacihumi</name>
    <dbReference type="NCBI Taxonomy" id="676599"/>
    <lineage>
        <taxon>Bacteria</taxon>
        <taxon>Pseudomonadati</taxon>
        <taxon>Pseudomonadota</taxon>
        <taxon>Gammaproteobacteria</taxon>
        <taxon>Lysobacterales</taxon>
        <taxon>Lysobacteraceae</taxon>
        <taxon>Stenotrophomonas</taxon>
    </lineage>
</organism>
<dbReference type="CDD" id="cd00130">
    <property type="entry name" value="PAS"/>
    <property type="match status" value="1"/>
</dbReference>
<name>A0A0R0AHL8_9GAMM</name>
<dbReference type="PROSITE" id="PS50887">
    <property type="entry name" value="GGDEF"/>
    <property type="match status" value="1"/>
</dbReference>
<dbReference type="Pfam" id="PF13426">
    <property type="entry name" value="PAS_9"/>
    <property type="match status" value="1"/>
</dbReference>
<dbReference type="Pfam" id="PF00563">
    <property type="entry name" value="EAL"/>
    <property type="match status" value="1"/>
</dbReference>
<dbReference type="InterPro" id="IPR052155">
    <property type="entry name" value="Biofilm_reg_signaling"/>
</dbReference>
<protein>
    <recommendedName>
        <fullName evidence="1">cyclic-guanylate-specific phosphodiesterase</fullName>
        <ecNumber evidence="1">3.1.4.52</ecNumber>
    </recommendedName>
</protein>
<dbReference type="InterPro" id="IPR000700">
    <property type="entry name" value="PAS-assoc_C"/>
</dbReference>
<dbReference type="Gene3D" id="3.30.450.40">
    <property type="match status" value="1"/>
</dbReference>
<accession>A0A0R0AHL8</accession>
<dbReference type="PIRSF" id="PIRSF005925">
    <property type="entry name" value="Dos"/>
    <property type="match status" value="1"/>
</dbReference>
<dbReference type="Gene3D" id="3.20.20.450">
    <property type="entry name" value="EAL domain"/>
    <property type="match status" value="1"/>
</dbReference>
<evidence type="ECO:0000256" key="2">
    <source>
        <dbReference type="ARBA" id="ARBA00022636"/>
    </source>
</evidence>
<dbReference type="GO" id="GO:0071111">
    <property type="term" value="F:cyclic-guanylate-specific phosphodiesterase activity"/>
    <property type="evidence" value="ECO:0007669"/>
    <property type="project" value="UniProtKB-EC"/>
</dbReference>
<dbReference type="SUPFAM" id="SSF55785">
    <property type="entry name" value="PYP-like sensor domain (PAS domain)"/>
    <property type="match status" value="1"/>
</dbReference>
<dbReference type="CDD" id="cd01949">
    <property type="entry name" value="GGDEF"/>
    <property type="match status" value="1"/>
</dbReference>
<feature type="domain" description="EAL" evidence="5">
    <location>
        <begin position="461"/>
        <end position="716"/>
    </location>
</feature>
<dbReference type="AlphaFoldDB" id="A0A0R0AHL8"/>
<keyword evidence="2" id="KW-0973">c-di-GMP</keyword>
<comment type="caution">
    <text evidence="7">The sequence shown here is derived from an EMBL/GenBank/DDBJ whole genome shotgun (WGS) entry which is preliminary data.</text>
</comment>
<dbReference type="EMBL" id="LLXU01000073">
    <property type="protein sequence ID" value="KRG43833.1"/>
    <property type="molecule type" value="Genomic_DNA"/>
</dbReference>
<feature type="domain" description="PAS" evidence="3">
    <location>
        <begin position="1"/>
        <end position="45"/>
    </location>
</feature>
<dbReference type="InterPro" id="IPR043128">
    <property type="entry name" value="Rev_trsase/Diguanyl_cyclase"/>
</dbReference>
<dbReference type="InterPro" id="IPR029016">
    <property type="entry name" value="GAF-like_dom_sf"/>
</dbReference>
<dbReference type="SUPFAM" id="SSF55781">
    <property type="entry name" value="GAF domain-like"/>
    <property type="match status" value="1"/>
</dbReference>
<dbReference type="InterPro" id="IPR000014">
    <property type="entry name" value="PAS"/>
</dbReference>
<dbReference type="SMART" id="SM00091">
    <property type="entry name" value="PAS"/>
    <property type="match status" value="1"/>
</dbReference>
<reference evidence="7 8" key="1">
    <citation type="submission" date="2015-10" db="EMBL/GenBank/DDBJ databases">
        <title>Genome sequencing and analysis of members of genus Stenotrophomonas.</title>
        <authorList>
            <person name="Patil P.P."/>
            <person name="Midha S."/>
            <person name="Patil P.B."/>
        </authorList>
    </citation>
    <scope>NUCLEOTIDE SEQUENCE [LARGE SCALE GENOMIC DNA]</scope>
    <source>
        <strain evidence="7 8">JCM 16536</strain>
    </source>
</reference>
<dbReference type="Proteomes" id="UP000051802">
    <property type="component" value="Unassembled WGS sequence"/>
</dbReference>
<evidence type="ECO:0000256" key="1">
    <source>
        <dbReference type="ARBA" id="ARBA00012282"/>
    </source>
</evidence>
<dbReference type="Gene3D" id="3.30.450.20">
    <property type="entry name" value="PAS domain"/>
    <property type="match status" value="1"/>
</dbReference>
<dbReference type="SMART" id="SM00052">
    <property type="entry name" value="EAL"/>
    <property type="match status" value="1"/>
</dbReference>
<evidence type="ECO:0000259" key="6">
    <source>
        <dbReference type="PROSITE" id="PS50887"/>
    </source>
</evidence>
<dbReference type="PROSITE" id="PS50113">
    <property type="entry name" value="PAC"/>
    <property type="match status" value="1"/>
</dbReference>
<feature type="domain" description="PAC" evidence="4">
    <location>
        <begin position="74"/>
        <end position="126"/>
    </location>
</feature>
<dbReference type="InterPro" id="IPR012226">
    <property type="entry name" value="Diguanyl_cyclase/Pdiesterase"/>
</dbReference>
<evidence type="ECO:0000313" key="7">
    <source>
        <dbReference type="EMBL" id="KRG43833.1"/>
    </source>
</evidence>
<dbReference type="Gene3D" id="3.30.70.270">
    <property type="match status" value="1"/>
</dbReference>
<evidence type="ECO:0000313" key="8">
    <source>
        <dbReference type="Proteomes" id="UP000051802"/>
    </source>
</evidence>
<evidence type="ECO:0000259" key="4">
    <source>
        <dbReference type="PROSITE" id="PS50113"/>
    </source>
</evidence>
<dbReference type="CDD" id="cd01948">
    <property type="entry name" value="EAL"/>
    <property type="match status" value="1"/>
</dbReference>
<feature type="domain" description="GGDEF" evidence="6">
    <location>
        <begin position="320"/>
        <end position="452"/>
    </location>
</feature>
<dbReference type="SMART" id="SM00065">
    <property type="entry name" value="GAF"/>
    <property type="match status" value="1"/>
</dbReference>
<dbReference type="SUPFAM" id="SSF141868">
    <property type="entry name" value="EAL domain-like"/>
    <property type="match status" value="1"/>
</dbReference>
<dbReference type="InterPro" id="IPR035919">
    <property type="entry name" value="EAL_sf"/>
</dbReference>
<sequence>MRQLTLAVDRSDTALLTLDDTLGVTYVNAGFTRLFGYTLAQMQGKRPSQVLAGPHTDPDTLRGLSEQAAGWQQSRADLLLYRHDGQPLWTSVITNPVSDVPGAPSESVSVITDITHAKMHEVLHTHVLDAIVREQPLTDVMAMICVELERVAPALRASVLSVDHDSRLHTLAAPSLPPEYAQEIDGLRIGAGVGVCGTAAWRGRPVSVSNIRTDPLFKDFPYFAERYGLQAAWSSPIKSSGGRVLGTFAIYYGEAREPDPWHIKLADICLHLCALALEREHTRARVHQLAFYDALTSLPNRMMFNARAEQLLVNAESQHTPIAVLFLDVDRFKRVNETQGHAAGDGLLRDIAQRLGENLGLGDLVGRQAGDEFVLALPNCGAEQAGGIAERLLGAIAAPSVVGHMTLHPSASIGVAIFPEDGRDINTLLRHADLAMHRAKIEGGGSFRFFSADMNRLAQERVALETALREALRRDQLQLHYQPQVLSHPPHPLYGVEVLLRWEHPQLGPISPARFVPLAEESGLIGDLCRWVLRNALRQLADWRARGVAIPRMAVNLSASNFEDPQLLDELLRLLQHHGLSPSDVTLEMTESVMLSPQPRVLDNIAAMQAAGLALSLDDFGTGYSSLSHLHRLPINELKLDMSFVRDLEHSMSARALTNSVLRIGESLRKHVVAEGVETERQRRLLAGLGCEVLQGFLFSKPLPAAELERWLAEREGE</sequence>
<dbReference type="InterPro" id="IPR003018">
    <property type="entry name" value="GAF"/>
</dbReference>
<gene>
    <name evidence="7" type="ORF">ARC20_09050</name>
</gene>
<dbReference type="PROSITE" id="PS50883">
    <property type="entry name" value="EAL"/>
    <property type="match status" value="1"/>
</dbReference>
<dbReference type="PANTHER" id="PTHR44757:SF2">
    <property type="entry name" value="BIOFILM ARCHITECTURE MAINTENANCE PROTEIN MBAA"/>
    <property type="match status" value="1"/>
</dbReference>
<dbReference type="InterPro" id="IPR000160">
    <property type="entry name" value="GGDEF_dom"/>
</dbReference>
<dbReference type="Pfam" id="PF13185">
    <property type="entry name" value="GAF_2"/>
    <property type="match status" value="1"/>
</dbReference>
<dbReference type="PROSITE" id="PS50112">
    <property type="entry name" value="PAS"/>
    <property type="match status" value="1"/>
</dbReference>
<dbReference type="InterPro" id="IPR029787">
    <property type="entry name" value="Nucleotide_cyclase"/>
</dbReference>
<dbReference type="STRING" id="676599.ARC20_09050"/>
<evidence type="ECO:0000259" key="5">
    <source>
        <dbReference type="PROSITE" id="PS50883"/>
    </source>
</evidence>
<dbReference type="PANTHER" id="PTHR44757">
    <property type="entry name" value="DIGUANYLATE CYCLASE DGCP"/>
    <property type="match status" value="1"/>
</dbReference>
<keyword evidence="8" id="KW-1185">Reference proteome</keyword>